<reference evidence="1" key="1">
    <citation type="journal article" date="2015" name="Nature">
        <title>Complex archaea that bridge the gap between prokaryotes and eukaryotes.</title>
        <authorList>
            <person name="Spang A."/>
            <person name="Saw J.H."/>
            <person name="Jorgensen S.L."/>
            <person name="Zaremba-Niedzwiedzka K."/>
            <person name="Martijn J."/>
            <person name="Lind A.E."/>
            <person name="van Eijk R."/>
            <person name="Schleper C."/>
            <person name="Guy L."/>
            <person name="Ettema T.J."/>
        </authorList>
    </citation>
    <scope>NUCLEOTIDE SEQUENCE</scope>
</reference>
<dbReference type="AlphaFoldDB" id="A0A0F9C6V2"/>
<evidence type="ECO:0000313" key="1">
    <source>
        <dbReference type="EMBL" id="KKL44909.1"/>
    </source>
</evidence>
<feature type="non-terminal residue" evidence="1">
    <location>
        <position position="1"/>
    </location>
</feature>
<dbReference type="EMBL" id="LAZR01034580">
    <property type="protein sequence ID" value="KKL44909.1"/>
    <property type="molecule type" value="Genomic_DNA"/>
</dbReference>
<gene>
    <name evidence="1" type="ORF">LCGC14_2360990</name>
</gene>
<sequence>GEKNYKQIKLTEFENDLDWDTLTKDWSKNNRYMLVNYEQIFNIYGFRAWW</sequence>
<comment type="caution">
    <text evidence="1">The sequence shown here is derived from an EMBL/GenBank/DDBJ whole genome shotgun (WGS) entry which is preliminary data.</text>
</comment>
<proteinExistence type="predicted"/>
<organism evidence="1">
    <name type="scientific">marine sediment metagenome</name>
    <dbReference type="NCBI Taxonomy" id="412755"/>
    <lineage>
        <taxon>unclassified sequences</taxon>
        <taxon>metagenomes</taxon>
        <taxon>ecological metagenomes</taxon>
    </lineage>
</organism>
<protein>
    <submittedName>
        <fullName evidence="1">Uncharacterized protein</fullName>
    </submittedName>
</protein>
<accession>A0A0F9C6V2</accession>
<name>A0A0F9C6V2_9ZZZZ</name>